<dbReference type="PROSITE" id="PS50858">
    <property type="entry name" value="BSD"/>
    <property type="match status" value="1"/>
</dbReference>
<name>A0A9W8EJS9_9FUNG</name>
<feature type="compositionally biased region" description="Acidic residues" evidence="1">
    <location>
        <begin position="456"/>
        <end position="465"/>
    </location>
</feature>
<dbReference type="InterPro" id="IPR005607">
    <property type="entry name" value="BSD_dom"/>
</dbReference>
<sequence>MDGFAFQLQNDAAESEGCLPQSEGSGVPGNGSSGGETGSAVSSDSLPSLSAVFGFAASWGKKIQNDLQLNQLVDQVKKQSEEVTRAYTQDISQFAQAVKVGASRGMDEISTRFSQLKTDLETELKDEGADGPDSDARDPTAEGQSVRDPAGSTKEAQGLLGGFGKHFRADMLKQRQEMAKRLMSKLGADLEDLLREAIVIEAPGSASTEEQRNAARKIIYDRRMAQLAAIQESKDTYLVDPRCQAVDIPGATMAAQGTDAESGDSAAVAGTAAGFAEFTSTFSLDSKQDEIAQLLADIPAIAQMHSVLVPEKVSEPEFWTRYFFRAWMVDQEEARRKKLVEAAVAAAVEEDFSWDMDEESDSEAPAKSSNASPNPKEAPKQHSEKPTLEAAVAAEDVPAENEEPSAAAAGGHHEQLDAETSPAKEPLGLKAQPAQSKESVASPSNANEAATGEKGAEDDAWDEWE</sequence>
<dbReference type="InterPro" id="IPR051494">
    <property type="entry name" value="BSD_domain-containing"/>
</dbReference>
<dbReference type="Gene3D" id="1.10.3970.10">
    <property type="entry name" value="BSD domain"/>
    <property type="match status" value="1"/>
</dbReference>
<dbReference type="SMART" id="SM00751">
    <property type="entry name" value="BSD"/>
    <property type="match status" value="1"/>
</dbReference>
<dbReference type="PANTHER" id="PTHR16019:SF5">
    <property type="entry name" value="BSD DOMAIN-CONTAINING PROTEIN 1"/>
    <property type="match status" value="1"/>
</dbReference>
<dbReference type="SUPFAM" id="SSF140383">
    <property type="entry name" value="BSD domain-like"/>
    <property type="match status" value="1"/>
</dbReference>
<dbReference type="OrthoDB" id="73788at2759"/>
<feature type="region of interest" description="Disordered" evidence="1">
    <location>
        <begin position="353"/>
        <end position="465"/>
    </location>
</feature>
<dbReference type="Pfam" id="PF03909">
    <property type="entry name" value="BSD"/>
    <property type="match status" value="1"/>
</dbReference>
<feature type="domain" description="BSD" evidence="2">
    <location>
        <begin position="278"/>
        <end position="330"/>
    </location>
</feature>
<dbReference type="InterPro" id="IPR035925">
    <property type="entry name" value="BSD_dom_sf"/>
</dbReference>
<reference evidence="3" key="1">
    <citation type="submission" date="2022-07" db="EMBL/GenBank/DDBJ databases">
        <title>Phylogenomic reconstructions and comparative analyses of Kickxellomycotina fungi.</title>
        <authorList>
            <person name="Reynolds N.K."/>
            <person name="Stajich J.E."/>
            <person name="Barry K."/>
            <person name="Grigoriev I.V."/>
            <person name="Crous P."/>
            <person name="Smith M.E."/>
        </authorList>
    </citation>
    <scope>NUCLEOTIDE SEQUENCE</scope>
    <source>
        <strain evidence="3">IMI 214461</strain>
    </source>
</reference>
<feature type="compositionally biased region" description="Gly residues" evidence="1">
    <location>
        <begin position="26"/>
        <end position="37"/>
    </location>
</feature>
<feature type="compositionally biased region" description="Basic and acidic residues" evidence="1">
    <location>
        <begin position="377"/>
        <end position="387"/>
    </location>
</feature>
<feature type="compositionally biased region" description="Basic and acidic residues" evidence="1">
    <location>
        <begin position="122"/>
        <end position="140"/>
    </location>
</feature>
<dbReference type="GO" id="GO:0005737">
    <property type="term" value="C:cytoplasm"/>
    <property type="evidence" value="ECO:0007669"/>
    <property type="project" value="TreeGrafter"/>
</dbReference>
<dbReference type="AlphaFoldDB" id="A0A9W8EJS9"/>
<proteinExistence type="predicted"/>
<comment type="caution">
    <text evidence="3">The sequence shown here is derived from an EMBL/GenBank/DDBJ whole genome shotgun (WGS) entry which is preliminary data.</text>
</comment>
<evidence type="ECO:0000313" key="4">
    <source>
        <dbReference type="Proteomes" id="UP001150907"/>
    </source>
</evidence>
<dbReference type="PANTHER" id="PTHR16019">
    <property type="entry name" value="SYNAPSE-ASSOCIATED PROTEIN"/>
    <property type="match status" value="1"/>
</dbReference>
<feature type="region of interest" description="Disordered" evidence="1">
    <location>
        <begin position="122"/>
        <end position="157"/>
    </location>
</feature>
<evidence type="ECO:0000313" key="3">
    <source>
        <dbReference type="EMBL" id="KAJ2007309.1"/>
    </source>
</evidence>
<feature type="compositionally biased region" description="Polar residues" evidence="1">
    <location>
        <begin position="433"/>
        <end position="448"/>
    </location>
</feature>
<dbReference type="EMBL" id="JANBQF010000030">
    <property type="protein sequence ID" value="KAJ2007309.1"/>
    <property type="molecule type" value="Genomic_DNA"/>
</dbReference>
<organism evidence="3 4">
    <name type="scientific">Coemansia thaxteri</name>
    <dbReference type="NCBI Taxonomy" id="2663907"/>
    <lineage>
        <taxon>Eukaryota</taxon>
        <taxon>Fungi</taxon>
        <taxon>Fungi incertae sedis</taxon>
        <taxon>Zoopagomycota</taxon>
        <taxon>Kickxellomycotina</taxon>
        <taxon>Kickxellomycetes</taxon>
        <taxon>Kickxellales</taxon>
        <taxon>Kickxellaceae</taxon>
        <taxon>Coemansia</taxon>
    </lineage>
</organism>
<feature type="region of interest" description="Disordered" evidence="1">
    <location>
        <begin position="1"/>
        <end position="44"/>
    </location>
</feature>
<accession>A0A9W8EJS9</accession>
<feature type="compositionally biased region" description="Acidic residues" evidence="1">
    <location>
        <begin position="353"/>
        <end position="362"/>
    </location>
</feature>
<gene>
    <name evidence="3" type="ORF">H4R26_000840</name>
</gene>
<evidence type="ECO:0000256" key="1">
    <source>
        <dbReference type="SAM" id="MobiDB-lite"/>
    </source>
</evidence>
<keyword evidence="4" id="KW-1185">Reference proteome</keyword>
<protein>
    <recommendedName>
        <fullName evidence="2">BSD domain-containing protein</fullName>
    </recommendedName>
</protein>
<dbReference type="Proteomes" id="UP001150907">
    <property type="component" value="Unassembled WGS sequence"/>
</dbReference>
<evidence type="ECO:0000259" key="2">
    <source>
        <dbReference type="PROSITE" id="PS50858"/>
    </source>
</evidence>